<comment type="similarity">
    <text evidence="2">Belongs to the EfeM/EfeO family.</text>
</comment>
<comment type="subcellular location">
    <subcellularLocation>
        <location evidence="1">Cell envelope</location>
    </subcellularLocation>
</comment>
<feature type="chain" id="PRO_5046003736" evidence="4">
    <location>
        <begin position="25"/>
        <end position="279"/>
    </location>
</feature>
<evidence type="ECO:0000256" key="3">
    <source>
        <dbReference type="ARBA" id="ARBA00022729"/>
    </source>
</evidence>
<dbReference type="EMBL" id="JBEPLY010000004">
    <property type="protein sequence ID" value="MET3599746.1"/>
    <property type="molecule type" value="Genomic_DNA"/>
</dbReference>
<dbReference type="NCBIfam" id="NF041757">
    <property type="entry name" value="EfeO"/>
    <property type="match status" value="1"/>
</dbReference>
<comment type="caution">
    <text evidence="6">The sequence shown here is derived from an EMBL/GenBank/DDBJ whole genome shotgun (WGS) entry which is preliminary data.</text>
</comment>
<keyword evidence="7" id="KW-1185">Reference proteome</keyword>
<gene>
    <name evidence="6" type="ORF">ABID12_001685</name>
</gene>
<organism evidence="6 7">
    <name type="scientific">Martelella mangrovi</name>
    <dbReference type="NCBI Taxonomy" id="1397477"/>
    <lineage>
        <taxon>Bacteria</taxon>
        <taxon>Pseudomonadati</taxon>
        <taxon>Pseudomonadota</taxon>
        <taxon>Alphaproteobacteria</taxon>
        <taxon>Hyphomicrobiales</taxon>
        <taxon>Aurantimonadaceae</taxon>
        <taxon>Martelella</taxon>
    </lineage>
</organism>
<dbReference type="Gene3D" id="1.20.1420.20">
    <property type="entry name" value="M75 peptidase, HXXE motif"/>
    <property type="match status" value="1"/>
</dbReference>
<accession>A0ABV2IAF9</accession>
<evidence type="ECO:0000256" key="1">
    <source>
        <dbReference type="ARBA" id="ARBA00004196"/>
    </source>
</evidence>
<name>A0ABV2IAF9_9HYPH</name>
<dbReference type="InterPro" id="IPR053377">
    <property type="entry name" value="Iron_uptake_EfeM/EfeO"/>
</dbReference>
<dbReference type="InterPro" id="IPR018976">
    <property type="entry name" value="Imelysin-like"/>
</dbReference>
<evidence type="ECO:0000256" key="4">
    <source>
        <dbReference type="SAM" id="SignalP"/>
    </source>
</evidence>
<dbReference type="NCBIfam" id="NF007697">
    <property type="entry name" value="PRK10378.1"/>
    <property type="match status" value="1"/>
</dbReference>
<dbReference type="RefSeq" id="WP_106310760.1">
    <property type="nucleotide sequence ID" value="NZ_JBEPLY010000004.1"/>
</dbReference>
<evidence type="ECO:0000313" key="7">
    <source>
        <dbReference type="Proteomes" id="UP001549164"/>
    </source>
</evidence>
<dbReference type="InterPro" id="IPR034981">
    <property type="entry name" value="Imelysin-like_EfeO/Algp7"/>
</dbReference>
<feature type="signal peptide" evidence="4">
    <location>
        <begin position="1"/>
        <end position="24"/>
    </location>
</feature>
<dbReference type="InterPro" id="IPR050894">
    <property type="entry name" value="EfeM/EfeO_iron_uptake"/>
</dbReference>
<dbReference type="PANTHER" id="PTHR39192:SF1">
    <property type="entry name" value="IRON UPTAKE SYSTEM COMPONENT EFEO"/>
    <property type="match status" value="1"/>
</dbReference>
<dbReference type="PANTHER" id="PTHR39192">
    <property type="entry name" value="IRON UPTAKE SYSTEM COMPONENT EFEO"/>
    <property type="match status" value="1"/>
</dbReference>
<dbReference type="Pfam" id="PF09375">
    <property type="entry name" value="Peptidase_M75"/>
    <property type="match status" value="1"/>
</dbReference>
<dbReference type="Proteomes" id="UP001549164">
    <property type="component" value="Unassembled WGS sequence"/>
</dbReference>
<evidence type="ECO:0000313" key="6">
    <source>
        <dbReference type="EMBL" id="MET3599746.1"/>
    </source>
</evidence>
<evidence type="ECO:0000256" key="2">
    <source>
        <dbReference type="ARBA" id="ARBA00005989"/>
    </source>
</evidence>
<dbReference type="CDD" id="cd14656">
    <property type="entry name" value="Imelysin-like_EfeO"/>
    <property type="match status" value="1"/>
</dbReference>
<keyword evidence="3 4" id="KW-0732">Signal</keyword>
<evidence type="ECO:0000259" key="5">
    <source>
        <dbReference type="Pfam" id="PF09375"/>
    </source>
</evidence>
<protein>
    <submittedName>
        <fullName evidence="6">Iron uptake system component EfeO</fullName>
    </submittedName>
</protein>
<sequence length="279" mass="30425">MNFKKTLAASVVIAGAFAGYSAQAQDQAPDISLELVAPLSEYKIFVAENTAELVKDTQAFVAAIKEGNVEEAKSLFAPTRTSYEAIEPIAELFSDLDVSIDARADDYEKGEADPAFTGFHRIEYGLWEENSTDGLDTYADQLMADVKDLNDRINNLTFPPEVVVGGAAALMEEVAATKISGEEDRYSRTDLWDFEANFHGSEKIFDLLTPLIAESDPEFVETVSGNFADVDETLAKYEAPEGGYVSYVELSDSDRNVLSAKVNTLAEDLSTLRGKLGLN</sequence>
<feature type="domain" description="Imelysin-like" evidence="5">
    <location>
        <begin position="39"/>
        <end position="272"/>
    </location>
</feature>
<dbReference type="InterPro" id="IPR038352">
    <property type="entry name" value="Imelysin_sf"/>
</dbReference>
<proteinExistence type="inferred from homology"/>
<reference evidence="6 7" key="1">
    <citation type="submission" date="2024-06" db="EMBL/GenBank/DDBJ databases">
        <title>Genomic Encyclopedia of Type Strains, Phase IV (KMG-IV): sequencing the most valuable type-strain genomes for metagenomic binning, comparative biology and taxonomic classification.</title>
        <authorList>
            <person name="Goeker M."/>
        </authorList>
    </citation>
    <scope>NUCLEOTIDE SEQUENCE [LARGE SCALE GENOMIC DNA]</scope>
    <source>
        <strain evidence="6 7">DSM 28102</strain>
    </source>
</reference>